<dbReference type="Pfam" id="PF00528">
    <property type="entry name" value="BPD_transp_1"/>
    <property type="match status" value="1"/>
</dbReference>
<evidence type="ECO:0000313" key="8">
    <source>
        <dbReference type="EMBL" id="MDR6551725.1"/>
    </source>
</evidence>
<name>A0ABU1NW88_9BACL</name>
<evidence type="ECO:0000256" key="5">
    <source>
        <dbReference type="ARBA" id="ARBA00023136"/>
    </source>
</evidence>
<evidence type="ECO:0000256" key="2">
    <source>
        <dbReference type="ARBA" id="ARBA00022448"/>
    </source>
</evidence>
<accession>A0ABU1NW88</accession>
<protein>
    <submittedName>
        <fullName evidence="8">Aldouronate transport system permease protein</fullName>
    </submittedName>
</protein>
<evidence type="ECO:0000256" key="4">
    <source>
        <dbReference type="ARBA" id="ARBA00022989"/>
    </source>
</evidence>
<evidence type="ECO:0000256" key="6">
    <source>
        <dbReference type="RuleBase" id="RU363032"/>
    </source>
</evidence>
<dbReference type="EMBL" id="JAVDSB010000004">
    <property type="protein sequence ID" value="MDR6551725.1"/>
    <property type="molecule type" value="Genomic_DNA"/>
</dbReference>
<keyword evidence="4 6" id="KW-1133">Transmembrane helix</keyword>
<gene>
    <name evidence="8" type="ORF">J2736_002914</name>
</gene>
<dbReference type="Gene3D" id="1.10.3720.10">
    <property type="entry name" value="MetI-like"/>
    <property type="match status" value="1"/>
</dbReference>
<proteinExistence type="inferred from homology"/>
<comment type="subcellular location">
    <subcellularLocation>
        <location evidence="6">Cell membrane</location>
        <topology evidence="6">Multi-pass membrane protein</topology>
    </subcellularLocation>
    <subcellularLocation>
        <location evidence="1">Membrane</location>
        <topology evidence="1">Multi-pass membrane protein</topology>
    </subcellularLocation>
</comment>
<dbReference type="PROSITE" id="PS50928">
    <property type="entry name" value="ABC_TM1"/>
    <property type="match status" value="1"/>
</dbReference>
<feature type="transmembrane region" description="Helical" evidence="6">
    <location>
        <begin position="131"/>
        <end position="151"/>
    </location>
</feature>
<dbReference type="SUPFAM" id="SSF161098">
    <property type="entry name" value="MetI-like"/>
    <property type="match status" value="1"/>
</dbReference>
<keyword evidence="9" id="KW-1185">Reference proteome</keyword>
<feature type="transmembrane region" description="Helical" evidence="6">
    <location>
        <begin position="195"/>
        <end position="213"/>
    </location>
</feature>
<keyword evidence="3 6" id="KW-0812">Transmembrane</keyword>
<feature type="transmembrane region" description="Helical" evidence="6">
    <location>
        <begin position="31"/>
        <end position="49"/>
    </location>
</feature>
<keyword evidence="5 6" id="KW-0472">Membrane</keyword>
<evidence type="ECO:0000256" key="1">
    <source>
        <dbReference type="ARBA" id="ARBA00004141"/>
    </source>
</evidence>
<dbReference type="InterPro" id="IPR000515">
    <property type="entry name" value="MetI-like"/>
</dbReference>
<reference evidence="8 9" key="1">
    <citation type="submission" date="2023-07" db="EMBL/GenBank/DDBJ databases">
        <title>Sorghum-associated microbial communities from plants grown in Nebraska, USA.</title>
        <authorList>
            <person name="Schachtman D."/>
        </authorList>
    </citation>
    <scope>NUCLEOTIDE SEQUENCE [LARGE SCALE GENOMIC DNA]</scope>
    <source>
        <strain evidence="8 9">CC258</strain>
    </source>
</reference>
<dbReference type="PANTHER" id="PTHR43496">
    <property type="entry name" value="PROTEIN LPLB"/>
    <property type="match status" value="1"/>
</dbReference>
<dbReference type="PANTHER" id="PTHR43496:SF1">
    <property type="entry name" value="POLYGALACTURONAN_RHAMNOGALACTURONAN TRANSPORT SYSTEM PERMEASE PROTEIN YTEP"/>
    <property type="match status" value="1"/>
</dbReference>
<comment type="caution">
    <text evidence="8">The sequence shown here is derived from an EMBL/GenBank/DDBJ whole genome shotgun (WGS) entry which is preliminary data.</text>
</comment>
<evidence type="ECO:0000256" key="3">
    <source>
        <dbReference type="ARBA" id="ARBA00022692"/>
    </source>
</evidence>
<keyword evidence="2 6" id="KW-0813">Transport</keyword>
<evidence type="ECO:0000313" key="9">
    <source>
        <dbReference type="Proteomes" id="UP001267290"/>
    </source>
</evidence>
<organism evidence="8 9">
    <name type="scientific">Paenibacillus qinlingensis</name>
    <dbReference type="NCBI Taxonomy" id="1837343"/>
    <lineage>
        <taxon>Bacteria</taxon>
        <taxon>Bacillati</taxon>
        <taxon>Bacillota</taxon>
        <taxon>Bacilli</taxon>
        <taxon>Bacillales</taxon>
        <taxon>Paenibacillaceae</taxon>
        <taxon>Paenibacillus</taxon>
    </lineage>
</organism>
<dbReference type="Proteomes" id="UP001267290">
    <property type="component" value="Unassembled WGS sequence"/>
</dbReference>
<feature type="transmembrane region" description="Helical" evidence="6">
    <location>
        <begin position="94"/>
        <end position="116"/>
    </location>
</feature>
<feature type="domain" description="ABC transmembrane type-1" evidence="7">
    <location>
        <begin position="91"/>
        <end position="306"/>
    </location>
</feature>
<sequence>MSAELRAQESSQRVIRKTKSTFFARLWRERFIHFLVLPGLLYFVIYKYIPMFGLLIAFQDYSVFTGFWGSEWVGFKHFIVMFNDKEVLRVLWNTLFLTFLQILIAFPVPILLALMLNEIKYEPFKRVLQSIVYLPHFFSWVIVIGLVTLFLKSEGIVNKLIIDVFHMKGISFLTEPSWFMPLIVLEGIWKEGGWSTILFLAAIAGINPQLYEAAIVDGANRFRQIWHITLPGIRTTVILLLILRMGNVLDSGFEQIFLMLNAFTMEVGNVLDTYVYFKGIQGSEFSFAAAVGLFKSIVGFILLLLVNKLVKKLGGQGIF</sequence>
<dbReference type="InterPro" id="IPR035906">
    <property type="entry name" value="MetI-like_sf"/>
</dbReference>
<feature type="transmembrane region" description="Helical" evidence="6">
    <location>
        <begin position="285"/>
        <end position="306"/>
    </location>
</feature>
<dbReference type="RefSeq" id="WP_310499289.1">
    <property type="nucleotide sequence ID" value="NZ_JAVDSB010000004.1"/>
</dbReference>
<dbReference type="CDD" id="cd06261">
    <property type="entry name" value="TM_PBP2"/>
    <property type="match status" value="1"/>
</dbReference>
<evidence type="ECO:0000259" key="7">
    <source>
        <dbReference type="PROSITE" id="PS50928"/>
    </source>
</evidence>
<comment type="similarity">
    <text evidence="6">Belongs to the binding-protein-dependent transport system permease family.</text>
</comment>